<comment type="caution">
    <text evidence="8">The sequence shown here is derived from an EMBL/GenBank/DDBJ whole genome shotgun (WGS) entry which is preliminary data.</text>
</comment>
<feature type="binding site" evidence="6">
    <location>
        <position position="249"/>
    </location>
    <ligand>
        <name>D-dopa</name>
        <dbReference type="ChEBI" id="CHEBI:149689"/>
    </ligand>
</feature>
<evidence type="ECO:0000256" key="1">
    <source>
        <dbReference type="ARBA" id="ARBA00001974"/>
    </source>
</evidence>
<accession>A0A8H6KX23</accession>
<dbReference type="PANTHER" id="PTHR11530:SF11">
    <property type="entry name" value="D-ASPARTATE OXIDASE"/>
    <property type="match status" value="1"/>
</dbReference>
<dbReference type="Gene3D" id="3.40.50.720">
    <property type="entry name" value="NAD(P)-binding Rossmann-like Domain"/>
    <property type="match status" value="2"/>
</dbReference>
<protein>
    <submittedName>
        <fullName evidence="8">D-amino acid oxidase</fullName>
    </submittedName>
</protein>
<evidence type="ECO:0000256" key="6">
    <source>
        <dbReference type="PIRSR" id="PIRSR000189-1"/>
    </source>
</evidence>
<dbReference type="PIRSF" id="PIRSF000189">
    <property type="entry name" value="D-aa_oxidase"/>
    <property type="match status" value="1"/>
</dbReference>
<gene>
    <name evidence="8" type="ORF">CPLU01_02015</name>
</gene>
<sequence>MSVTPQHPRIVIVGAGIVGLNTALVLSRRGLGQSIVVVAEHLPGDTSINYASPWAGANFSAISGSDPNALRWDRLGYSHLMQLAQTRGRESFVQRTPSVEYWDEGFPADKINSISEYMQDFSVLPQEELPDGAAFGAAFTTVTLNAPKHLEWLFSYLRTEFGVRFVRKKLAHVNDAFSEGASSLVFNYTGNSPWSNGSAILGGYMQKGVSTSDTFSHETESILRRTDELSPEIHRGPSPDIVGVVAGLRPSREGGARVEKVEVEVGGQARVLVHKYGAGGTGYRAGYGMALDAVASVDDVLKQCVEQPSKARL</sequence>
<dbReference type="GO" id="GO:0071949">
    <property type="term" value="F:FAD binding"/>
    <property type="evidence" value="ECO:0007669"/>
    <property type="project" value="InterPro"/>
</dbReference>
<comment type="similarity">
    <text evidence="2">Belongs to the DAMOX/DASOX family.</text>
</comment>
<keyword evidence="3" id="KW-0285">Flavoprotein</keyword>
<keyword evidence="4 6" id="KW-0274">FAD</keyword>
<dbReference type="Proteomes" id="UP000654918">
    <property type="component" value="Unassembled WGS sequence"/>
</dbReference>
<keyword evidence="9" id="KW-1185">Reference proteome</keyword>
<dbReference type="InterPro" id="IPR023209">
    <property type="entry name" value="DAO"/>
</dbReference>
<dbReference type="SUPFAM" id="SSF51971">
    <property type="entry name" value="Nucleotide-binding domain"/>
    <property type="match status" value="1"/>
</dbReference>
<feature type="binding site" evidence="6">
    <location>
        <position position="280"/>
    </location>
    <ligand>
        <name>D-dopa</name>
        <dbReference type="ChEBI" id="CHEBI:149689"/>
    </ligand>
</feature>
<reference evidence="8" key="1">
    <citation type="journal article" date="2020" name="Phytopathology">
        <title>Genome Sequence Resources of Colletotrichum truncatum, C. plurivorum, C. musicola, and C. sojae: Four Species Pathogenic to Soybean (Glycine max).</title>
        <authorList>
            <person name="Rogerio F."/>
            <person name="Boufleur T.R."/>
            <person name="Ciampi-Guillardi M."/>
            <person name="Sukno S.A."/>
            <person name="Thon M.R."/>
            <person name="Massola Junior N.S."/>
            <person name="Baroncelli R."/>
        </authorList>
    </citation>
    <scope>NUCLEOTIDE SEQUENCE</scope>
    <source>
        <strain evidence="8">LFN00145</strain>
    </source>
</reference>
<name>A0A8H6KX23_9PEZI</name>
<evidence type="ECO:0000313" key="9">
    <source>
        <dbReference type="Proteomes" id="UP000654918"/>
    </source>
</evidence>
<proteinExistence type="inferred from homology"/>
<evidence type="ECO:0000256" key="2">
    <source>
        <dbReference type="ARBA" id="ARBA00006730"/>
    </source>
</evidence>
<dbReference type="Pfam" id="PF01266">
    <property type="entry name" value="DAO"/>
    <property type="match status" value="1"/>
</dbReference>
<dbReference type="EMBL" id="WIGO01000014">
    <property type="protein sequence ID" value="KAF6839277.1"/>
    <property type="molecule type" value="Genomic_DNA"/>
</dbReference>
<evidence type="ECO:0000256" key="4">
    <source>
        <dbReference type="ARBA" id="ARBA00022827"/>
    </source>
</evidence>
<evidence type="ECO:0000313" key="8">
    <source>
        <dbReference type="EMBL" id="KAF6839277.1"/>
    </source>
</evidence>
<dbReference type="AlphaFoldDB" id="A0A8H6KX23"/>
<dbReference type="Gene3D" id="3.30.9.10">
    <property type="entry name" value="D-Amino Acid Oxidase, subunit A, domain 2"/>
    <property type="match status" value="2"/>
</dbReference>
<feature type="domain" description="FAD dependent oxidoreductase" evidence="7">
    <location>
        <begin position="9"/>
        <end position="169"/>
    </location>
</feature>
<evidence type="ECO:0000256" key="5">
    <source>
        <dbReference type="ARBA" id="ARBA00023002"/>
    </source>
</evidence>
<dbReference type="InterPro" id="IPR006076">
    <property type="entry name" value="FAD-dep_OxRdtase"/>
</dbReference>
<dbReference type="GO" id="GO:0019478">
    <property type="term" value="P:D-amino acid catabolic process"/>
    <property type="evidence" value="ECO:0007669"/>
    <property type="project" value="TreeGrafter"/>
</dbReference>
<dbReference type="GO" id="GO:0003884">
    <property type="term" value="F:D-amino-acid oxidase activity"/>
    <property type="evidence" value="ECO:0007669"/>
    <property type="project" value="InterPro"/>
</dbReference>
<evidence type="ECO:0000256" key="3">
    <source>
        <dbReference type="ARBA" id="ARBA00022630"/>
    </source>
</evidence>
<evidence type="ECO:0000259" key="7">
    <source>
        <dbReference type="Pfam" id="PF01266"/>
    </source>
</evidence>
<organism evidence="8 9">
    <name type="scientific">Colletotrichum plurivorum</name>
    <dbReference type="NCBI Taxonomy" id="2175906"/>
    <lineage>
        <taxon>Eukaryota</taxon>
        <taxon>Fungi</taxon>
        <taxon>Dikarya</taxon>
        <taxon>Ascomycota</taxon>
        <taxon>Pezizomycotina</taxon>
        <taxon>Sordariomycetes</taxon>
        <taxon>Hypocreomycetidae</taxon>
        <taxon>Glomerellales</taxon>
        <taxon>Glomerellaceae</taxon>
        <taxon>Colletotrichum</taxon>
        <taxon>Colletotrichum orchidearum species complex</taxon>
    </lineage>
</organism>
<feature type="binding site" evidence="6">
    <location>
        <position position="189"/>
    </location>
    <ligand>
        <name>FAD</name>
        <dbReference type="ChEBI" id="CHEBI:57692"/>
    </ligand>
</feature>
<dbReference type="GO" id="GO:0005737">
    <property type="term" value="C:cytoplasm"/>
    <property type="evidence" value="ECO:0007669"/>
    <property type="project" value="TreeGrafter"/>
</dbReference>
<dbReference type="PANTHER" id="PTHR11530">
    <property type="entry name" value="D-AMINO ACID OXIDASE"/>
    <property type="match status" value="1"/>
</dbReference>
<comment type="cofactor">
    <cofactor evidence="1 6">
        <name>FAD</name>
        <dbReference type="ChEBI" id="CHEBI:57692"/>
    </cofactor>
</comment>
<keyword evidence="5" id="KW-0560">Oxidoreductase</keyword>